<feature type="transmembrane region" description="Helical" evidence="4">
    <location>
        <begin position="301"/>
        <end position="319"/>
    </location>
</feature>
<name>A0ABQ6G951_9BACL</name>
<keyword evidence="1" id="KW-0805">Transcription regulation</keyword>
<dbReference type="InterPro" id="IPR018062">
    <property type="entry name" value="HTH_AraC-typ_CS"/>
</dbReference>
<evidence type="ECO:0000256" key="2">
    <source>
        <dbReference type="ARBA" id="ARBA00023125"/>
    </source>
</evidence>
<dbReference type="PRINTS" id="PR00032">
    <property type="entry name" value="HTHARAC"/>
</dbReference>
<evidence type="ECO:0000259" key="5">
    <source>
        <dbReference type="PROSITE" id="PS01124"/>
    </source>
</evidence>
<protein>
    <recommendedName>
        <fullName evidence="5">HTH araC/xylS-type domain-containing protein</fullName>
    </recommendedName>
</protein>
<dbReference type="Proteomes" id="UP001157114">
    <property type="component" value="Unassembled WGS sequence"/>
</dbReference>
<dbReference type="Gene3D" id="1.10.10.60">
    <property type="entry name" value="Homeodomain-like"/>
    <property type="match status" value="2"/>
</dbReference>
<dbReference type="PANTHER" id="PTHR43280">
    <property type="entry name" value="ARAC-FAMILY TRANSCRIPTIONAL REGULATOR"/>
    <property type="match status" value="1"/>
</dbReference>
<evidence type="ECO:0000313" key="7">
    <source>
        <dbReference type="Proteomes" id="UP001157114"/>
    </source>
</evidence>
<dbReference type="InterPro" id="IPR020449">
    <property type="entry name" value="Tscrpt_reg_AraC-type_HTH"/>
</dbReference>
<keyword evidence="7" id="KW-1185">Reference proteome</keyword>
<dbReference type="Gene3D" id="3.30.450.20">
    <property type="entry name" value="PAS domain"/>
    <property type="match status" value="1"/>
</dbReference>
<keyword evidence="4" id="KW-0812">Transmembrane</keyword>
<dbReference type="Pfam" id="PF12833">
    <property type="entry name" value="HTH_18"/>
    <property type="match status" value="1"/>
</dbReference>
<evidence type="ECO:0000313" key="6">
    <source>
        <dbReference type="EMBL" id="GLX66785.1"/>
    </source>
</evidence>
<gene>
    <name evidence="6" type="ORF">MU1_11290</name>
</gene>
<evidence type="ECO:0000256" key="1">
    <source>
        <dbReference type="ARBA" id="ARBA00023015"/>
    </source>
</evidence>
<keyword evidence="4" id="KW-0472">Membrane</keyword>
<proteinExistence type="predicted"/>
<dbReference type="RefSeq" id="WP_284237498.1">
    <property type="nucleotide sequence ID" value="NZ_BSSQ01000004.1"/>
</dbReference>
<feature type="domain" description="HTH araC/xylS-type" evidence="5">
    <location>
        <begin position="655"/>
        <end position="754"/>
    </location>
</feature>
<dbReference type="SUPFAM" id="SSF46689">
    <property type="entry name" value="Homeodomain-like"/>
    <property type="match status" value="1"/>
</dbReference>
<dbReference type="PANTHER" id="PTHR43280:SF10">
    <property type="entry name" value="REGULATORY PROTEIN POCR"/>
    <property type="match status" value="1"/>
</dbReference>
<reference evidence="6 7" key="1">
    <citation type="submission" date="2023-03" db="EMBL/GenBank/DDBJ databases">
        <title>Draft genome sequence of the bacteria which degrade cell wall of Tricholomamatutake.</title>
        <authorList>
            <person name="Konishi Y."/>
            <person name="Fukuta Y."/>
            <person name="Shirasaka N."/>
        </authorList>
    </citation>
    <scope>NUCLEOTIDE SEQUENCE [LARGE SCALE GENOMIC DNA]</scope>
    <source>
        <strain evidence="7">mu1</strain>
    </source>
</reference>
<keyword evidence="2" id="KW-0238">DNA-binding</keyword>
<accession>A0ABQ6G951</accession>
<keyword evidence="3" id="KW-0804">Transcription</keyword>
<dbReference type="EMBL" id="BSSQ01000004">
    <property type="protein sequence ID" value="GLX66785.1"/>
    <property type="molecule type" value="Genomic_DNA"/>
</dbReference>
<comment type="caution">
    <text evidence="6">The sequence shown here is derived from an EMBL/GenBank/DDBJ whole genome shotgun (WGS) entry which is preliminary data.</text>
</comment>
<sequence length="759" mass="86046">MKKNRMNLLIQHLVSYFLVLLFPLMIILVYYYPHSTAVVKQKEMDWNTHLTEQVKTSMDTFTRYVYNLPFELLKNREIKLYNAEDIDYQRVQIANEMRKYNATDGLIDNTLLYIESMGYLFAKTGSAYNVGDFGKPGIGYYYKDWPNMFNELNHLKGTIVRPVEDVIIPGSNHVRMLTFALPLPIGGYETPGAVLIMVREDTIIRMLNTMSEMYSGDFFILDGEGRPLLTSSKGSYIPTNEVQSFLTGLDKDGKGAGLYEKDGRSYIISHTVSDKNGWQYASVLPVTEMLKGIQEIQRNTVILIGLMLLLELLVIYIAIRRNYQPIKRIVDFASNLFEPAGRKPMNEFEMIRFALGELVSANSSLDARVKQTMPVMRDNLLLELVSGKAGNDEAYRSQAAAYGITFPHQAVAVAVMSIQSPKKDEGEECKAAEFLRSMEDRQPSEVTGYFLKSIYSHEMIYVCSYEEDFQVKQFLTDTGTKLEENTGAKVHIGIGTASRPDRSEAVHVAYLQAVRATEHLQLRGGHTVIVFDELETPKASSVSYYAELLQSLELSILKNDAGSVRSITERIIAQMNSDGMPPHMVRSVYMNTVSALLNGLQRFSPDDDDLLRLSDSAFQFRNTVDQMSEIVGDSCARLCLMIQNTLPTVRHASQDEITRFIEQRGLQPEFSLQLIADHFAMSPSNFSHHFKKTMGQNFKEYIDLFRIQLSIQLLKTTDQTLDGVAQQTGFSNTSSFIRCFKKIVGTTPGQYRETHRLIS</sequence>
<dbReference type="InterPro" id="IPR009057">
    <property type="entry name" value="Homeodomain-like_sf"/>
</dbReference>
<dbReference type="SMART" id="SM00342">
    <property type="entry name" value="HTH_ARAC"/>
    <property type="match status" value="1"/>
</dbReference>
<evidence type="ECO:0000256" key="4">
    <source>
        <dbReference type="SAM" id="Phobius"/>
    </source>
</evidence>
<feature type="transmembrane region" description="Helical" evidence="4">
    <location>
        <begin position="12"/>
        <end position="32"/>
    </location>
</feature>
<dbReference type="InterPro" id="IPR018060">
    <property type="entry name" value="HTH_AraC"/>
</dbReference>
<evidence type="ECO:0000256" key="3">
    <source>
        <dbReference type="ARBA" id="ARBA00023163"/>
    </source>
</evidence>
<dbReference type="PROSITE" id="PS00041">
    <property type="entry name" value="HTH_ARAC_FAMILY_1"/>
    <property type="match status" value="1"/>
</dbReference>
<keyword evidence="4" id="KW-1133">Transmembrane helix</keyword>
<organism evidence="6 7">
    <name type="scientific">Paenibacillus glycanilyticus</name>
    <dbReference type="NCBI Taxonomy" id="126569"/>
    <lineage>
        <taxon>Bacteria</taxon>
        <taxon>Bacillati</taxon>
        <taxon>Bacillota</taxon>
        <taxon>Bacilli</taxon>
        <taxon>Bacillales</taxon>
        <taxon>Paenibacillaceae</taxon>
        <taxon>Paenibacillus</taxon>
    </lineage>
</organism>
<dbReference type="PROSITE" id="PS01124">
    <property type="entry name" value="HTH_ARAC_FAMILY_2"/>
    <property type="match status" value="1"/>
</dbReference>